<keyword evidence="3" id="KW-1185">Reference proteome</keyword>
<comment type="similarity">
    <text evidence="1">Belongs to the HAD-like hydrolase superfamily.</text>
</comment>
<dbReference type="InterPro" id="IPR036412">
    <property type="entry name" value="HAD-like_sf"/>
</dbReference>
<dbReference type="EMBL" id="AOIK01000026">
    <property type="protein sequence ID" value="ELY86421.1"/>
    <property type="molecule type" value="Genomic_DNA"/>
</dbReference>
<accession>L9ZK48</accession>
<dbReference type="PANTHER" id="PTHR43434">
    <property type="entry name" value="PHOSPHOGLYCOLATE PHOSPHATASE"/>
    <property type="match status" value="1"/>
</dbReference>
<evidence type="ECO:0000256" key="1">
    <source>
        <dbReference type="ARBA" id="ARBA00007958"/>
    </source>
</evidence>
<reference evidence="2 3" key="1">
    <citation type="journal article" date="2014" name="PLoS Genet.">
        <title>Phylogenetically driven sequencing of extremely halophilic archaea reveals strategies for static and dynamic osmo-response.</title>
        <authorList>
            <person name="Becker E.A."/>
            <person name="Seitzer P.M."/>
            <person name="Tritt A."/>
            <person name="Larsen D."/>
            <person name="Krusor M."/>
            <person name="Yao A.I."/>
            <person name="Wu D."/>
            <person name="Madern D."/>
            <person name="Eisen J.A."/>
            <person name="Darling A.E."/>
            <person name="Facciotti M.T."/>
        </authorList>
    </citation>
    <scope>NUCLEOTIDE SEQUENCE [LARGE SCALE GENOMIC DNA]</scope>
    <source>
        <strain evidence="2 3">JCM 12890</strain>
    </source>
</reference>
<dbReference type="Gene3D" id="3.40.50.1000">
    <property type="entry name" value="HAD superfamily/HAD-like"/>
    <property type="match status" value="1"/>
</dbReference>
<gene>
    <name evidence="2" type="ORF">C485_10505</name>
</gene>
<dbReference type="Pfam" id="PF13419">
    <property type="entry name" value="HAD_2"/>
    <property type="match status" value="1"/>
</dbReference>
<dbReference type="InterPro" id="IPR041492">
    <property type="entry name" value="HAD_2"/>
</dbReference>
<evidence type="ECO:0000313" key="2">
    <source>
        <dbReference type="EMBL" id="ELY86421.1"/>
    </source>
</evidence>
<dbReference type="InterPro" id="IPR050155">
    <property type="entry name" value="HAD-like_hydrolase_sf"/>
</dbReference>
<protein>
    <submittedName>
        <fullName evidence="2">HAD-superfamily hydrolase, subfamily IA, variant 1</fullName>
    </submittedName>
</protein>
<dbReference type="InterPro" id="IPR023198">
    <property type="entry name" value="PGP-like_dom2"/>
</dbReference>
<dbReference type="Gene3D" id="1.10.150.240">
    <property type="entry name" value="Putative phosphatase, domain 2"/>
    <property type="match status" value="1"/>
</dbReference>
<dbReference type="AlphaFoldDB" id="L9ZK48"/>
<dbReference type="SFLD" id="SFLDS00003">
    <property type="entry name" value="Haloacid_Dehalogenase"/>
    <property type="match status" value="1"/>
</dbReference>
<dbReference type="InterPro" id="IPR006439">
    <property type="entry name" value="HAD-SF_hydro_IA"/>
</dbReference>
<dbReference type="eggNOG" id="arCOG02292">
    <property type="taxonomic scope" value="Archaea"/>
</dbReference>
<dbReference type="SFLD" id="SFLDG01129">
    <property type="entry name" value="C1.5:_HAD__Beta-PGM__Phosphata"/>
    <property type="match status" value="1"/>
</dbReference>
<sequence>MAYDAVLFDFDGVVVETPSSKRLSDALGRTYEKLGRSGPAAETFQELMGGDFESIADRCQGLGIEADVFCAQAAREMVRAQLEEVERGLRSAYDDIAAVRSLEHPLGIVSDNHPTVVSTLLDRFGLRSLFETVYGCPLTPDGLARRKPDPTNIEAAMDTLEADAALYVGDRAVDVRAADNAGIDSVLLSRPGTEPPEADVDPTYRLPSLSASVGPRVSAPTAVRASPVDASRPAIVAVQIQGNA</sequence>
<dbReference type="Proteomes" id="UP000011511">
    <property type="component" value="Unassembled WGS sequence"/>
</dbReference>
<proteinExistence type="inferred from homology"/>
<dbReference type="RefSeq" id="WP_007109389.1">
    <property type="nucleotide sequence ID" value="NZ_AOIK01000026.1"/>
</dbReference>
<comment type="caution">
    <text evidence="2">The sequence shown here is derived from an EMBL/GenBank/DDBJ whole genome shotgun (WGS) entry which is preliminary data.</text>
</comment>
<organism evidence="2 3">
    <name type="scientific">Natrinema altunense (strain JCM 12890 / CGMCC 1.3731 / AJ2)</name>
    <dbReference type="NCBI Taxonomy" id="1227494"/>
    <lineage>
        <taxon>Archaea</taxon>
        <taxon>Methanobacteriati</taxon>
        <taxon>Methanobacteriota</taxon>
        <taxon>Stenosarchaea group</taxon>
        <taxon>Halobacteria</taxon>
        <taxon>Halobacteriales</taxon>
        <taxon>Natrialbaceae</taxon>
        <taxon>Natrinema</taxon>
    </lineage>
</organism>
<dbReference type="GO" id="GO:0008967">
    <property type="term" value="F:phosphoglycolate phosphatase activity"/>
    <property type="evidence" value="ECO:0007669"/>
    <property type="project" value="TreeGrafter"/>
</dbReference>
<dbReference type="InterPro" id="IPR023214">
    <property type="entry name" value="HAD_sf"/>
</dbReference>
<dbReference type="PATRIC" id="fig|1227494.3.peg.2104"/>
<evidence type="ECO:0000313" key="3">
    <source>
        <dbReference type="Proteomes" id="UP000011511"/>
    </source>
</evidence>
<dbReference type="NCBIfam" id="TIGR01549">
    <property type="entry name" value="HAD-SF-IA-v1"/>
    <property type="match status" value="1"/>
</dbReference>
<dbReference type="SUPFAM" id="SSF56784">
    <property type="entry name" value="HAD-like"/>
    <property type="match status" value="1"/>
</dbReference>
<dbReference type="GO" id="GO:0006281">
    <property type="term" value="P:DNA repair"/>
    <property type="evidence" value="ECO:0007669"/>
    <property type="project" value="TreeGrafter"/>
</dbReference>
<dbReference type="PANTHER" id="PTHR43434:SF1">
    <property type="entry name" value="PHOSPHOGLYCOLATE PHOSPHATASE"/>
    <property type="match status" value="1"/>
</dbReference>
<keyword evidence="2" id="KW-0378">Hydrolase</keyword>
<name>L9ZK48_NATA2</name>